<reference evidence="2 3" key="1">
    <citation type="submission" date="2018-07" db="EMBL/GenBank/DDBJ databases">
        <title>A high quality draft genome assembly of the barn swallow (H. rustica rustica).</title>
        <authorList>
            <person name="Formenti G."/>
            <person name="Chiara M."/>
            <person name="Poveda L."/>
            <person name="Francoijs K.-J."/>
            <person name="Bonisoli-Alquati A."/>
            <person name="Canova L."/>
            <person name="Gianfranceschi L."/>
            <person name="Horner D.S."/>
            <person name="Saino N."/>
        </authorList>
    </citation>
    <scope>NUCLEOTIDE SEQUENCE [LARGE SCALE GENOMIC DNA]</scope>
    <source>
        <strain evidence="2">Chelidonia</strain>
        <tissue evidence="2">Blood</tissue>
    </source>
</reference>
<proteinExistence type="predicted"/>
<evidence type="ECO:0000313" key="2">
    <source>
        <dbReference type="EMBL" id="RMC02239.1"/>
    </source>
</evidence>
<evidence type="ECO:0000313" key="3">
    <source>
        <dbReference type="Proteomes" id="UP000269221"/>
    </source>
</evidence>
<comment type="caution">
    <text evidence="2">The sequence shown here is derived from an EMBL/GenBank/DDBJ whole genome shotgun (WGS) entry which is preliminary data.</text>
</comment>
<name>A0A3M0JMZ3_HIRRU</name>
<sequence>MLIAALADERLCRDQARSRPCPLGSAALELVMRRVTPGSSRQNAETECRQDQLGQRIMEYPEVEGVMEDPPQASWSPTPDPAQDNPKSVETELDGLWD</sequence>
<protein>
    <submittedName>
        <fullName evidence="2">Uncharacterized protein</fullName>
    </submittedName>
</protein>
<keyword evidence="3" id="KW-1185">Reference proteome</keyword>
<organism evidence="2 3">
    <name type="scientific">Hirundo rustica rustica</name>
    <dbReference type="NCBI Taxonomy" id="333673"/>
    <lineage>
        <taxon>Eukaryota</taxon>
        <taxon>Metazoa</taxon>
        <taxon>Chordata</taxon>
        <taxon>Craniata</taxon>
        <taxon>Vertebrata</taxon>
        <taxon>Euteleostomi</taxon>
        <taxon>Archelosauria</taxon>
        <taxon>Archosauria</taxon>
        <taxon>Dinosauria</taxon>
        <taxon>Saurischia</taxon>
        <taxon>Theropoda</taxon>
        <taxon>Coelurosauria</taxon>
        <taxon>Aves</taxon>
        <taxon>Neognathae</taxon>
        <taxon>Neoaves</taxon>
        <taxon>Telluraves</taxon>
        <taxon>Australaves</taxon>
        <taxon>Passeriformes</taxon>
        <taxon>Sylvioidea</taxon>
        <taxon>Hirundinidae</taxon>
        <taxon>Hirundo</taxon>
    </lineage>
</organism>
<dbReference type="AlphaFoldDB" id="A0A3M0JMZ3"/>
<evidence type="ECO:0000256" key="1">
    <source>
        <dbReference type="SAM" id="MobiDB-lite"/>
    </source>
</evidence>
<gene>
    <name evidence="2" type="ORF">DUI87_21406</name>
</gene>
<dbReference type="EMBL" id="QRBI01000134">
    <property type="protein sequence ID" value="RMC02239.1"/>
    <property type="molecule type" value="Genomic_DNA"/>
</dbReference>
<dbReference type="Proteomes" id="UP000269221">
    <property type="component" value="Unassembled WGS sequence"/>
</dbReference>
<accession>A0A3M0JMZ3</accession>
<feature type="region of interest" description="Disordered" evidence="1">
    <location>
        <begin position="63"/>
        <end position="98"/>
    </location>
</feature>